<dbReference type="PROSITE" id="PS50011">
    <property type="entry name" value="PROTEIN_KINASE_DOM"/>
    <property type="match status" value="1"/>
</dbReference>
<gene>
    <name evidence="14" type="ORF">FDP41_012205</name>
</gene>
<evidence type="ECO:0000256" key="12">
    <source>
        <dbReference type="SAM" id="MobiDB-lite"/>
    </source>
</evidence>
<feature type="coiled-coil region" evidence="11">
    <location>
        <begin position="456"/>
        <end position="490"/>
    </location>
</feature>
<evidence type="ECO:0000313" key="15">
    <source>
        <dbReference type="Proteomes" id="UP000444721"/>
    </source>
</evidence>
<evidence type="ECO:0000256" key="1">
    <source>
        <dbReference type="ARBA" id="ARBA00010886"/>
    </source>
</evidence>
<dbReference type="Gene3D" id="1.10.510.10">
    <property type="entry name" value="Transferase(Phosphotransferase) domain 1"/>
    <property type="match status" value="1"/>
</dbReference>
<dbReference type="GeneID" id="68119420"/>
<dbReference type="PANTHER" id="PTHR44899">
    <property type="entry name" value="CAMK FAMILY PROTEIN KINASE"/>
    <property type="match status" value="1"/>
</dbReference>
<evidence type="ECO:0000256" key="5">
    <source>
        <dbReference type="ARBA" id="ARBA00022741"/>
    </source>
</evidence>
<feature type="compositionally biased region" description="Pro residues" evidence="12">
    <location>
        <begin position="363"/>
        <end position="372"/>
    </location>
</feature>
<dbReference type="InterPro" id="IPR001245">
    <property type="entry name" value="Ser-Thr/Tyr_kinase_cat_dom"/>
</dbReference>
<evidence type="ECO:0000256" key="10">
    <source>
        <dbReference type="PROSITE-ProRule" id="PRU10141"/>
    </source>
</evidence>
<feature type="region of interest" description="Disordered" evidence="12">
    <location>
        <begin position="434"/>
        <end position="454"/>
    </location>
</feature>
<evidence type="ECO:0000256" key="7">
    <source>
        <dbReference type="ARBA" id="ARBA00022840"/>
    </source>
</evidence>
<accession>A0A6A5C712</accession>
<feature type="binding site" evidence="10">
    <location>
        <position position="39"/>
    </location>
    <ligand>
        <name>ATP</name>
        <dbReference type="ChEBI" id="CHEBI:30616"/>
    </ligand>
</feature>
<comment type="caution">
    <text evidence="14">The sequence shown here is derived from an EMBL/GenBank/DDBJ whole genome shotgun (WGS) entry which is preliminary data.</text>
</comment>
<dbReference type="PANTHER" id="PTHR44899:SF3">
    <property type="entry name" value="SERINE_THREONINE-PROTEIN KINASE NEK1"/>
    <property type="match status" value="1"/>
</dbReference>
<keyword evidence="11" id="KW-0175">Coiled coil</keyword>
<dbReference type="Pfam" id="PF00069">
    <property type="entry name" value="Pkinase"/>
    <property type="match status" value="1"/>
</dbReference>
<evidence type="ECO:0000313" key="14">
    <source>
        <dbReference type="EMBL" id="KAF0981548.1"/>
    </source>
</evidence>
<dbReference type="OrthoDB" id="248923at2759"/>
<dbReference type="PROSITE" id="PS00107">
    <property type="entry name" value="PROTEIN_KINASE_ATP"/>
    <property type="match status" value="1"/>
</dbReference>
<comment type="catalytic activity">
    <reaction evidence="8">
        <text>L-threonyl-[protein] + ATP = O-phospho-L-threonyl-[protein] + ADP + H(+)</text>
        <dbReference type="Rhea" id="RHEA:46608"/>
        <dbReference type="Rhea" id="RHEA-COMP:11060"/>
        <dbReference type="Rhea" id="RHEA-COMP:11605"/>
        <dbReference type="ChEBI" id="CHEBI:15378"/>
        <dbReference type="ChEBI" id="CHEBI:30013"/>
        <dbReference type="ChEBI" id="CHEBI:30616"/>
        <dbReference type="ChEBI" id="CHEBI:61977"/>
        <dbReference type="ChEBI" id="CHEBI:456216"/>
        <dbReference type="EC" id="2.7.11.1"/>
    </reaction>
</comment>
<evidence type="ECO:0000256" key="9">
    <source>
        <dbReference type="ARBA" id="ARBA00048679"/>
    </source>
</evidence>
<feature type="compositionally biased region" description="Acidic residues" evidence="12">
    <location>
        <begin position="600"/>
        <end position="634"/>
    </location>
</feature>
<dbReference type="FunFam" id="3.30.200.20:FF:000097">
    <property type="entry name" value="Probable serine/threonine-protein kinase nek1"/>
    <property type="match status" value="1"/>
</dbReference>
<evidence type="ECO:0000259" key="13">
    <source>
        <dbReference type="PROSITE" id="PS50011"/>
    </source>
</evidence>
<dbReference type="InterPro" id="IPR011009">
    <property type="entry name" value="Kinase-like_dom_sf"/>
</dbReference>
<evidence type="ECO:0000256" key="3">
    <source>
        <dbReference type="ARBA" id="ARBA00022527"/>
    </source>
</evidence>
<dbReference type="VEuPathDB" id="AmoebaDB:NfTy_038780"/>
<dbReference type="CDD" id="cd08215">
    <property type="entry name" value="STKc_Nek"/>
    <property type="match status" value="1"/>
</dbReference>
<name>A0A6A5C712_NAEFO</name>
<dbReference type="RefSeq" id="XP_044566261.1">
    <property type="nucleotide sequence ID" value="XM_044702699.1"/>
</dbReference>
<evidence type="ECO:0000256" key="8">
    <source>
        <dbReference type="ARBA" id="ARBA00047899"/>
    </source>
</evidence>
<feature type="region of interest" description="Disordered" evidence="12">
    <location>
        <begin position="352"/>
        <end position="392"/>
    </location>
</feature>
<dbReference type="EMBL" id="VFQX01000013">
    <property type="protein sequence ID" value="KAF0981548.1"/>
    <property type="molecule type" value="Genomic_DNA"/>
</dbReference>
<dbReference type="InterPro" id="IPR008271">
    <property type="entry name" value="Ser/Thr_kinase_AS"/>
</dbReference>
<dbReference type="GO" id="GO:0004674">
    <property type="term" value="F:protein serine/threonine kinase activity"/>
    <property type="evidence" value="ECO:0007669"/>
    <property type="project" value="UniProtKB-KW"/>
</dbReference>
<feature type="compositionally biased region" description="Low complexity" evidence="12">
    <location>
        <begin position="373"/>
        <end position="382"/>
    </location>
</feature>
<dbReference type="PROSITE" id="PS00108">
    <property type="entry name" value="PROTEIN_KINASE_ST"/>
    <property type="match status" value="1"/>
</dbReference>
<reference evidence="14 15" key="1">
    <citation type="journal article" date="2019" name="Sci. Rep.">
        <title>Nanopore sequencing improves the draft genome of the human pathogenic amoeba Naegleria fowleri.</title>
        <authorList>
            <person name="Liechti N."/>
            <person name="Schurch N."/>
            <person name="Bruggmann R."/>
            <person name="Wittwer M."/>
        </authorList>
    </citation>
    <scope>NUCLEOTIDE SEQUENCE [LARGE SCALE GENOMIC DNA]</scope>
    <source>
        <strain evidence="14 15">ATCC 30894</strain>
    </source>
</reference>
<dbReference type="Proteomes" id="UP000444721">
    <property type="component" value="Unassembled WGS sequence"/>
</dbReference>
<keyword evidence="6" id="KW-0418">Kinase</keyword>
<dbReference type="SMART" id="SM00220">
    <property type="entry name" value="S_TKc"/>
    <property type="match status" value="1"/>
</dbReference>
<dbReference type="InterPro" id="IPR051131">
    <property type="entry name" value="NEK_Ser/Thr_kinase_NIMA"/>
</dbReference>
<dbReference type="AlphaFoldDB" id="A0A6A5C712"/>
<comment type="catalytic activity">
    <reaction evidence="9">
        <text>L-seryl-[protein] + ATP = O-phospho-L-seryl-[protein] + ADP + H(+)</text>
        <dbReference type="Rhea" id="RHEA:17989"/>
        <dbReference type="Rhea" id="RHEA-COMP:9863"/>
        <dbReference type="Rhea" id="RHEA-COMP:11604"/>
        <dbReference type="ChEBI" id="CHEBI:15378"/>
        <dbReference type="ChEBI" id="CHEBI:29999"/>
        <dbReference type="ChEBI" id="CHEBI:30616"/>
        <dbReference type="ChEBI" id="CHEBI:83421"/>
        <dbReference type="ChEBI" id="CHEBI:456216"/>
        <dbReference type="EC" id="2.7.11.1"/>
    </reaction>
</comment>
<dbReference type="GO" id="GO:0005524">
    <property type="term" value="F:ATP binding"/>
    <property type="evidence" value="ECO:0007669"/>
    <property type="project" value="UniProtKB-UniRule"/>
</dbReference>
<keyword evidence="15" id="KW-1185">Reference proteome</keyword>
<evidence type="ECO:0000256" key="2">
    <source>
        <dbReference type="ARBA" id="ARBA00012513"/>
    </source>
</evidence>
<evidence type="ECO:0000256" key="6">
    <source>
        <dbReference type="ARBA" id="ARBA00022777"/>
    </source>
</evidence>
<evidence type="ECO:0000256" key="4">
    <source>
        <dbReference type="ARBA" id="ARBA00022679"/>
    </source>
</evidence>
<dbReference type="Gene3D" id="3.30.200.20">
    <property type="entry name" value="Phosphorylase Kinase, domain 1"/>
    <property type="match status" value="1"/>
</dbReference>
<dbReference type="SUPFAM" id="SSF56112">
    <property type="entry name" value="Protein kinase-like (PK-like)"/>
    <property type="match status" value="1"/>
</dbReference>
<evidence type="ECO:0000256" key="11">
    <source>
        <dbReference type="SAM" id="Coils"/>
    </source>
</evidence>
<keyword evidence="4" id="KW-0808">Transferase</keyword>
<keyword evidence="5 10" id="KW-0547">Nucleotide-binding</keyword>
<protein>
    <recommendedName>
        <fullName evidence="2">non-specific serine/threonine protein kinase</fullName>
        <ecNumber evidence="2">2.7.11.1</ecNumber>
    </recommendedName>
</protein>
<proteinExistence type="inferred from homology"/>
<dbReference type="PRINTS" id="PR00109">
    <property type="entry name" value="TYRKINASE"/>
</dbReference>
<dbReference type="VEuPathDB" id="AmoebaDB:FDP41_012205"/>
<organism evidence="14 15">
    <name type="scientific">Naegleria fowleri</name>
    <name type="common">Brain eating amoeba</name>
    <dbReference type="NCBI Taxonomy" id="5763"/>
    <lineage>
        <taxon>Eukaryota</taxon>
        <taxon>Discoba</taxon>
        <taxon>Heterolobosea</taxon>
        <taxon>Tetramitia</taxon>
        <taxon>Eutetramitia</taxon>
        <taxon>Vahlkampfiidae</taxon>
        <taxon>Naegleria</taxon>
    </lineage>
</organism>
<comment type="similarity">
    <text evidence="1">Belongs to the protein kinase superfamily. NEK Ser/Thr protein kinase family. NIMA subfamily.</text>
</comment>
<feature type="domain" description="Protein kinase" evidence="13">
    <location>
        <begin position="4"/>
        <end position="269"/>
    </location>
</feature>
<dbReference type="InterPro" id="IPR000719">
    <property type="entry name" value="Prot_kinase_dom"/>
</dbReference>
<keyword evidence="7 10" id="KW-0067">ATP-binding</keyword>
<dbReference type="VEuPathDB" id="AmoebaDB:NF0045910"/>
<dbReference type="EC" id="2.7.11.1" evidence="2"/>
<dbReference type="InterPro" id="IPR017441">
    <property type="entry name" value="Protein_kinase_ATP_BS"/>
</dbReference>
<sequence>MNKYVTEKKLGSGSYGTVFIVHPVSNVDKKYVLKKIALKGVSQKEKNNAKQEVKLLQALQHPFIVRYIDSFIDDESNLCIVMSFCKGGDLASFIQKNYTYQRIPEKTILKLFVQSALALHFIHSQKVLHRDLKSQNIFLTDKGNARLGDFGIAKVFDDAGMRTCEQMAQTTIGTPLYMSPEQCNGSKYSYKSDVWALGVILYEMINQGALPFKGKNIQLLFLNIQKGYYSPVKNVHHYSSQLVNLINSCLQTRPSKRPTLKEILNTPIIVKYIRQQMLTVTSTGELTLAQDQVEDTVLDGEMSNLFIQLTELGVLNNKALNQDPLPVPNPSVLQPIVPPNPNYNVAKKAVVPPQPRNQSPVPEKIPPKPQPKVQPSSRPQSSNNDIAVREKKIDSEIMKLQKEQMRIEKALEQMRKDREPKKEDDHAFQEFSKKFQGLNLPSKFEPPSKTPPTFTNEKERILFERQQKKIKEEEEQKQKLKEARVEYHASRVAAKNQHFNLFHNQHNIVGVDKAPKKEVVEPPKIPSVLDKESILQRQAEIDSEIEKEYTEMINLTMKKIETLKRKKESMIMNNNNVINQNNGSSGEDKACKVEDTMFGDSDDSNEGMESSEEEVEYETEEDSEDEEEEDYYEETDYDDIPVVGRLEDRVNSLIKQNEQIFGKERFEKLYAKYQELYNNDQIQNEEAKIIPRKEVLGDDEPQLRKYCHLIEELIFVQSALL</sequence>
<feature type="region of interest" description="Disordered" evidence="12">
    <location>
        <begin position="595"/>
        <end position="634"/>
    </location>
</feature>
<keyword evidence="3" id="KW-0723">Serine/threonine-protein kinase</keyword>